<accession>A0AAW8WHD5</accession>
<comment type="caution">
    <text evidence="1">The sequence shown here is derived from an EMBL/GenBank/DDBJ whole genome shotgun (WGS) entry which is preliminary data.</text>
</comment>
<gene>
    <name evidence="1" type="ORF">RI555_10090</name>
</gene>
<protein>
    <submittedName>
        <fullName evidence="1">Uncharacterized protein</fullName>
    </submittedName>
</protein>
<dbReference type="EMBL" id="JAVLAO010000001">
    <property type="protein sequence ID" value="MDT7039334.1"/>
    <property type="molecule type" value="Genomic_DNA"/>
</dbReference>
<dbReference type="RefSeq" id="WP_216748450.1">
    <property type="nucleotide sequence ID" value="NZ_JAGWDT010000018.1"/>
</dbReference>
<evidence type="ECO:0000313" key="1">
    <source>
        <dbReference type="EMBL" id="MDT7039334.1"/>
    </source>
</evidence>
<name>A0AAW8WHD5_LACPE</name>
<dbReference type="AlphaFoldDB" id="A0AAW8WHD5"/>
<proteinExistence type="predicted"/>
<dbReference type="Proteomes" id="UP001263852">
    <property type="component" value="Unassembled WGS sequence"/>
</dbReference>
<sequence>MRQISVMLIQSLLEVTATKYPLINCTKIVAVHPPFERLPDCPDNAQGGSSSCPGGLPGLEEDSYLKLRSDFLREFKSMSTQFQRCQPAPEVGLRHVSAGEQESTK</sequence>
<reference evidence="1" key="1">
    <citation type="submission" date="2023-08" db="EMBL/GenBank/DDBJ databases">
        <authorList>
            <person name="Page C.A."/>
            <person name="Perez-Diaz I.M."/>
        </authorList>
    </citation>
    <scope>NUCLEOTIDE SEQUENCE</scope>
    <source>
        <strain evidence="1">1.8.9</strain>
    </source>
</reference>
<evidence type="ECO:0000313" key="2">
    <source>
        <dbReference type="Proteomes" id="UP001263852"/>
    </source>
</evidence>
<organism evidence="1 2">
    <name type="scientific">Lactiplantibacillus pentosus</name>
    <name type="common">Lactobacillus pentosus</name>
    <dbReference type="NCBI Taxonomy" id="1589"/>
    <lineage>
        <taxon>Bacteria</taxon>
        <taxon>Bacillati</taxon>
        <taxon>Bacillota</taxon>
        <taxon>Bacilli</taxon>
        <taxon>Lactobacillales</taxon>
        <taxon>Lactobacillaceae</taxon>
        <taxon>Lactiplantibacillus</taxon>
    </lineage>
</organism>